<keyword evidence="11" id="KW-1185">Reference proteome</keyword>
<evidence type="ECO:0000256" key="4">
    <source>
        <dbReference type="PIRSR" id="PIRSR001220-2"/>
    </source>
</evidence>
<feature type="chain" id="PRO_5044303735" description="asparaginase" evidence="7">
    <location>
        <begin position="16"/>
        <end position="431"/>
    </location>
</feature>
<dbReference type="Gene3D" id="3.40.50.40">
    <property type="match status" value="1"/>
</dbReference>
<sequence>MLLFAAASLSFWAFPAPLLHRAAPRLLMQQPHLSEHEEPASPPREAPAPAIDPPQVEKVDKPTPIIVHESGSQCGRVLLIYTGGTLGMIKNGGAWLPHHESGNLGRLIQLMPEFHDDKMPDMDMIEYAPLLDSSNIGPKDWCSLAGQIGVHYYDYDGFVVIHGTDTMAYTASALSFMLEGLGKAVVLTGSIIPMREPFNDARRNLIASIMIASQLELSEVAIFFDNQLLRGNRAVKSDTHGLEGFTSPNFPPLALVGADGITARDRRLWRPQPVCRLRVHTNLEVNTVVIRLTPGFDDSAINAMIQHAPNLRGLVLSLYGTGNGPSHKEDFMRVVREAVRRDILVVAVTQCLRGAVTLDTYEVGRRLLEIGVISAGDMTCEAVVTKISYLCGRGLKGEDLRNAMTTDLRGEVTTASAVQDNHVRLYRAERL</sequence>
<feature type="domain" description="L-asparaginase N-terminal" evidence="8">
    <location>
        <begin position="76"/>
        <end position="262"/>
    </location>
</feature>
<evidence type="ECO:0000259" key="9">
    <source>
        <dbReference type="Pfam" id="PF17763"/>
    </source>
</evidence>
<dbReference type="InterPro" id="IPR027474">
    <property type="entry name" value="L-asparaginase_N"/>
</dbReference>
<dbReference type="Pfam" id="PF17763">
    <property type="entry name" value="Asparaginase_C"/>
    <property type="match status" value="1"/>
</dbReference>
<evidence type="ECO:0000256" key="5">
    <source>
        <dbReference type="PROSITE-ProRule" id="PRU10100"/>
    </source>
</evidence>
<dbReference type="Gene3D" id="3.40.50.1170">
    <property type="entry name" value="L-asparaginase, N-terminal domain"/>
    <property type="match status" value="1"/>
</dbReference>
<dbReference type="InterPro" id="IPR006033">
    <property type="entry name" value="AsnA_fam"/>
</dbReference>
<evidence type="ECO:0000256" key="1">
    <source>
        <dbReference type="ARBA" id="ARBA00012920"/>
    </source>
</evidence>
<dbReference type="EMBL" id="JBGBPQ010000005">
    <property type="protein sequence ID" value="KAL1524716.1"/>
    <property type="molecule type" value="Genomic_DNA"/>
</dbReference>
<evidence type="ECO:0000313" key="11">
    <source>
        <dbReference type="Proteomes" id="UP001515480"/>
    </source>
</evidence>
<dbReference type="InterPro" id="IPR027475">
    <property type="entry name" value="Asparaginase/glutaminase_AS2"/>
</dbReference>
<dbReference type="PROSITE" id="PS00917">
    <property type="entry name" value="ASN_GLN_ASE_2"/>
    <property type="match status" value="1"/>
</dbReference>
<dbReference type="GO" id="GO:0009066">
    <property type="term" value="P:aspartate family amino acid metabolic process"/>
    <property type="evidence" value="ECO:0007669"/>
    <property type="project" value="UniProtKB-ARBA"/>
</dbReference>
<accession>A0AB34JVD8</accession>
<evidence type="ECO:0000256" key="2">
    <source>
        <dbReference type="ARBA" id="ARBA00022801"/>
    </source>
</evidence>
<comment type="caution">
    <text evidence="10">The sequence shown here is derived from an EMBL/GenBank/DDBJ whole genome shotgun (WGS) entry which is preliminary data.</text>
</comment>
<dbReference type="PIRSF" id="PIRSF001220">
    <property type="entry name" value="L-ASNase_gatD"/>
    <property type="match status" value="1"/>
</dbReference>
<dbReference type="InterPro" id="IPR037152">
    <property type="entry name" value="L-asparaginase_N_sf"/>
</dbReference>
<dbReference type="InterPro" id="IPR027473">
    <property type="entry name" value="L-asparaginase_C"/>
</dbReference>
<evidence type="ECO:0000259" key="8">
    <source>
        <dbReference type="Pfam" id="PF00710"/>
    </source>
</evidence>
<dbReference type="CDD" id="cd08963">
    <property type="entry name" value="L-asparaginase_I"/>
    <property type="match status" value="1"/>
</dbReference>
<dbReference type="FunFam" id="3.40.50.40:FF:000001">
    <property type="entry name" value="L-asparaginase 1"/>
    <property type="match status" value="1"/>
</dbReference>
<evidence type="ECO:0000313" key="10">
    <source>
        <dbReference type="EMBL" id="KAL1524716.1"/>
    </source>
</evidence>
<evidence type="ECO:0000256" key="3">
    <source>
        <dbReference type="PIRSR" id="PIRSR001220-1"/>
    </source>
</evidence>
<proteinExistence type="predicted"/>
<dbReference type="InterPro" id="IPR036152">
    <property type="entry name" value="Asp/glu_Ase-like_sf"/>
</dbReference>
<evidence type="ECO:0000256" key="6">
    <source>
        <dbReference type="SAM" id="MobiDB-lite"/>
    </source>
</evidence>
<dbReference type="Proteomes" id="UP001515480">
    <property type="component" value="Unassembled WGS sequence"/>
</dbReference>
<gene>
    <name evidence="10" type="ORF">AB1Y20_019600</name>
</gene>
<evidence type="ECO:0000256" key="7">
    <source>
        <dbReference type="SAM" id="SignalP"/>
    </source>
</evidence>
<dbReference type="GO" id="GO:0004067">
    <property type="term" value="F:asparaginase activity"/>
    <property type="evidence" value="ECO:0007669"/>
    <property type="project" value="UniProtKB-UniRule"/>
</dbReference>
<dbReference type="NCBIfam" id="TIGR00519">
    <property type="entry name" value="asnASE_I"/>
    <property type="match status" value="1"/>
</dbReference>
<dbReference type="PANTHER" id="PTHR11707">
    <property type="entry name" value="L-ASPARAGINASE"/>
    <property type="match status" value="1"/>
</dbReference>
<keyword evidence="2" id="KW-0378">Hydrolase</keyword>
<dbReference type="SUPFAM" id="SSF53774">
    <property type="entry name" value="Glutaminase/Asparaginase"/>
    <property type="match status" value="1"/>
</dbReference>
<feature type="signal peptide" evidence="7">
    <location>
        <begin position="1"/>
        <end position="15"/>
    </location>
</feature>
<reference evidence="10 11" key="1">
    <citation type="journal article" date="2024" name="Science">
        <title>Giant polyketide synthase enzymes in the biosynthesis of giant marine polyether toxins.</title>
        <authorList>
            <person name="Fallon T.R."/>
            <person name="Shende V.V."/>
            <person name="Wierzbicki I.H."/>
            <person name="Pendleton A.L."/>
            <person name="Watervoot N.F."/>
            <person name="Auber R.P."/>
            <person name="Gonzalez D.J."/>
            <person name="Wisecaver J.H."/>
            <person name="Moore B.S."/>
        </authorList>
    </citation>
    <scope>NUCLEOTIDE SEQUENCE [LARGE SCALE GENOMIC DNA]</scope>
    <source>
        <strain evidence="10 11">12B1</strain>
    </source>
</reference>
<dbReference type="InterPro" id="IPR040919">
    <property type="entry name" value="Asparaginase_C"/>
</dbReference>
<feature type="domain" description="Asparaginase/glutaminase C-terminal" evidence="9">
    <location>
        <begin position="289"/>
        <end position="404"/>
    </location>
</feature>
<protein>
    <recommendedName>
        <fullName evidence="1">asparaginase</fullName>
        <ecNumber evidence="1">3.5.1.1</ecNumber>
    </recommendedName>
</protein>
<feature type="binding site" evidence="4">
    <location>
        <begin position="164"/>
        <end position="165"/>
    </location>
    <ligand>
        <name>substrate</name>
    </ligand>
</feature>
<feature type="active site" evidence="5">
    <location>
        <position position="164"/>
    </location>
</feature>
<dbReference type="PIRSF" id="PIRSF500176">
    <property type="entry name" value="L_ASNase"/>
    <property type="match status" value="1"/>
</dbReference>
<dbReference type="PRINTS" id="PR00139">
    <property type="entry name" value="ASNGLNASE"/>
</dbReference>
<feature type="region of interest" description="Disordered" evidence="6">
    <location>
        <begin position="33"/>
        <end position="57"/>
    </location>
</feature>
<name>A0AB34JVD8_PRYPA</name>
<dbReference type="AlphaFoldDB" id="A0AB34JVD8"/>
<dbReference type="InterPro" id="IPR006034">
    <property type="entry name" value="Asparaginase/glutaminase-like"/>
</dbReference>
<dbReference type="PROSITE" id="PS51732">
    <property type="entry name" value="ASN_GLN_ASE_3"/>
    <property type="match status" value="1"/>
</dbReference>
<dbReference type="SFLD" id="SFLDS00057">
    <property type="entry name" value="Glutaminase/Asparaginase"/>
    <property type="match status" value="1"/>
</dbReference>
<feature type="active site" description="O-isoaspartyl threonine intermediate" evidence="3">
    <location>
        <position position="85"/>
    </location>
</feature>
<dbReference type="PANTHER" id="PTHR11707:SF28">
    <property type="entry name" value="60 KDA LYSOPHOSPHOLIPASE"/>
    <property type="match status" value="1"/>
</dbReference>
<feature type="binding site" evidence="4">
    <location>
        <position position="133"/>
    </location>
    <ligand>
        <name>substrate</name>
    </ligand>
</feature>
<dbReference type="InterPro" id="IPR041725">
    <property type="entry name" value="L-asparaginase_I"/>
</dbReference>
<dbReference type="SMART" id="SM00870">
    <property type="entry name" value="Asparaginase"/>
    <property type="match status" value="1"/>
</dbReference>
<keyword evidence="7" id="KW-0732">Signal</keyword>
<dbReference type="Pfam" id="PF00710">
    <property type="entry name" value="Asparaginase"/>
    <property type="match status" value="1"/>
</dbReference>
<organism evidence="10 11">
    <name type="scientific">Prymnesium parvum</name>
    <name type="common">Toxic golden alga</name>
    <dbReference type="NCBI Taxonomy" id="97485"/>
    <lineage>
        <taxon>Eukaryota</taxon>
        <taxon>Haptista</taxon>
        <taxon>Haptophyta</taxon>
        <taxon>Prymnesiophyceae</taxon>
        <taxon>Prymnesiales</taxon>
        <taxon>Prymnesiaceae</taxon>
        <taxon>Prymnesium</taxon>
    </lineage>
</organism>
<dbReference type="EC" id="3.5.1.1" evidence="1"/>
<feature type="compositionally biased region" description="Pro residues" evidence="6">
    <location>
        <begin position="40"/>
        <end position="52"/>
    </location>
</feature>